<evidence type="ECO:0000256" key="6">
    <source>
        <dbReference type="SAM" id="MobiDB-lite"/>
    </source>
</evidence>
<keyword evidence="13" id="KW-1185">Reference proteome</keyword>
<name>A0ABV4WXN3_9CYAN</name>
<dbReference type="InterPro" id="IPR049052">
    <property type="entry name" value="nSTAND1"/>
</dbReference>
<dbReference type="EMBL" id="JBHFNQ010000003">
    <property type="protein sequence ID" value="MFB2875285.1"/>
    <property type="molecule type" value="Genomic_DNA"/>
</dbReference>
<evidence type="ECO:0000259" key="10">
    <source>
        <dbReference type="Pfam" id="PF20703"/>
    </source>
</evidence>
<proteinExistence type="inferred from homology"/>
<feature type="domain" description="Leucine-binding protein" evidence="9">
    <location>
        <begin position="2886"/>
        <end position="3204"/>
    </location>
</feature>
<dbReference type="RefSeq" id="WP_413268452.1">
    <property type="nucleotide sequence ID" value="NZ_JBHFNQ010000003.1"/>
</dbReference>
<keyword evidence="2 5" id="KW-0853">WD repeat</keyword>
<dbReference type="PROSITE" id="PS50294">
    <property type="entry name" value="WD_REPEATS_REGION"/>
    <property type="match status" value="4"/>
</dbReference>
<dbReference type="InterPro" id="IPR028081">
    <property type="entry name" value="Leu-bd"/>
</dbReference>
<evidence type="ECO:0000256" key="1">
    <source>
        <dbReference type="ARBA" id="ARBA00010062"/>
    </source>
</evidence>
<feature type="repeat" description="WD" evidence="5">
    <location>
        <begin position="2522"/>
        <end position="2556"/>
    </location>
</feature>
<evidence type="ECO:0000256" key="2">
    <source>
        <dbReference type="ARBA" id="ARBA00022574"/>
    </source>
</evidence>
<dbReference type="Pfam" id="PF00400">
    <property type="entry name" value="WD40"/>
    <property type="match status" value="4"/>
</dbReference>
<evidence type="ECO:0000256" key="3">
    <source>
        <dbReference type="ARBA" id="ARBA00022729"/>
    </source>
</evidence>
<dbReference type="InterPro" id="IPR029030">
    <property type="entry name" value="Caspase-like_dom_sf"/>
</dbReference>
<evidence type="ECO:0000256" key="4">
    <source>
        <dbReference type="ARBA" id="ARBA00022737"/>
    </source>
</evidence>
<dbReference type="SUPFAM" id="SSF52129">
    <property type="entry name" value="Caspase-like"/>
    <property type="match status" value="2"/>
</dbReference>
<gene>
    <name evidence="12" type="ORF">ACE1CC_00170</name>
</gene>
<feature type="domain" description="Novel STAND NTPase 1" evidence="10">
    <location>
        <begin position="1528"/>
        <end position="1960"/>
    </location>
</feature>
<dbReference type="SUPFAM" id="SSF53474">
    <property type="entry name" value="alpha/beta-Hydrolases"/>
    <property type="match status" value="1"/>
</dbReference>
<dbReference type="InterPro" id="IPR055803">
    <property type="entry name" value="DUF7379"/>
</dbReference>
<dbReference type="Gene3D" id="2.130.10.10">
    <property type="entry name" value="YVTN repeat-like/Quinoprotein amine dehydrogenase"/>
    <property type="match status" value="3"/>
</dbReference>
<feature type="domain" description="Peptidase C14 caspase" evidence="7">
    <location>
        <begin position="6"/>
        <end position="268"/>
    </location>
</feature>
<feature type="region of interest" description="Disordered" evidence="6">
    <location>
        <begin position="1159"/>
        <end position="1207"/>
    </location>
</feature>
<evidence type="ECO:0000313" key="13">
    <source>
        <dbReference type="Proteomes" id="UP001576774"/>
    </source>
</evidence>
<dbReference type="CDD" id="cd00200">
    <property type="entry name" value="WD40"/>
    <property type="match status" value="1"/>
</dbReference>
<feature type="domain" description="Anaphase-promoting complex subunit 4-like WD40" evidence="8">
    <location>
        <begin position="2235"/>
        <end position="2322"/>
    </location>
</feature>
<keyword evidence="3" id="KW-0732">Signal</keyword>
<dbReference type="PROSITE" id="PS50082">
    <property type="entry name" value="WD_REPEATS_2"/>
    <property type="match status" value="6"/>
</dbReference>
<reference evidence="12 13" key="1">
    <citation type="submission" date="2024-09" db="EMBL/GenBank/DDBJ databases">
        <title>Floridaenema gen nov. (Aerosakkonemataceae, Aerosakkonematales ord. nov., Cyanobacteria) from benthic tropical and subtropical fresh waters, with the description of four new species.</title>
        <authorList>
            <person name="Moretto J.A."/>
            <person name="Berthold D.E."/>
            <person name="Lefler F.W."/>
            <person name="Huang I.-S."/>
            <person name="Laughinghouse H. IV."/>
        </authorList>
    </citation>
    <scope>NUCLEOTIDE SEQUENCE [LARGE SCALE GENOMIC DNA]</scope>
    <source>
        <strain evidence="12 13">BLCC-F46</strain>
    </source>
</reference>
<evidence type="ECO:0000259" key="11">
    <source>
        <dbReference type="Pfam" id="PF24096"/>
    </source>
</evidence>
<evidence type="ECO:0000259" key="8">
    <source>
        <dbReference type="Pfam" id="PF12894"/>
    </source>
</evidence>
<dbReference type="Pfam" id="PF12894">
    <property type="entry name" value="ANAPC4_WD40"/>
    <property type="match status" value="1"/>
</dbReference>
<dbReference type="Gene3D" id="3.40.50.1460">
    <property type="match status" value="2"/>
</dbReference>
<feature type="repeat" description="WD" evidence="5">
    <location>
        <begin position="2480"/>
        <end position="2521"/>
    </location>
</feature>
<keyword evidence="4" id="KW-0677">Repeat</keyword>
<dbReference type="Pfam" id="PF20703">
    <property type="entry name" value="nSTAND1"/>
    <property type="match status" value="1"/>
</dbReference>
<dbReference type="Proteomes" id="UP001576774">
    <property type="component" value="Unassembled WGS sequence"/>
</dbReference>
<evidence type="ECO:0000259" key="9">
    <source>
        <dbReference type="Pfam" id="PF13458"/>
    </source>
</evidence>
<comment type="similarity">
    <text evidence="1">Belongs to the leucine-binding protein family.</text>
</comment>
<feature type="repeat" description="WD" evidence="5">
    <location>
        <begin position="2348"/>
        <end position="2389"/>
    </location>
</feature>
<dbReference type="InterPro" id="IPR019775">
    <property type="entry name" value="WD40_repeat_CS"/>
</dbReference>
<dbReference type="Pfam" id="PF00656">
    <property type="entry name" value="Peptidase_C14"/>
    <property type="match status" value="2"/>
</dbReference>
<dbReference type="InterPro" id="IPR001680">
    <property type="entry name" value="WD40_rpt"/>
</dbReference>
<feature type="repeat" description="WD" evidence="5">
    <location>
        <begin position="2268"/>
        <end position="2302"/>
    </location>
</feature>
<dbReference type="InterPro" id="IPR050505">
    <property type="entry name" value="WDR55/POC1"/>
</dbReference>
<dbReference type="Gene3D" id="3.40.50.300">
    <property type="entry name" value="P-loop containing nucleotide triphosphate hydrolases"/>
    <property type="match status" value="1"/>
</dbReference>
<dbReference type="CDD" id="cd06268">
    <property type="entry name" value="PBP1_ABC_transporter_LIVBP-like"/>
    <property type="match status" value="1"/>
</dbReference>
<protein>
    <submittedName>
        <fullName evidence="12">Caspase family protein</fullName>
    </submittedName>
</protein>
<feature type="compositionally biased region" description="Low complexity" evidence="6">
    <location>
        <begin position="1175"/>
        <end position="1191"/>
    </location>
</feature>
<feature type="repeat" description="WD" evidence="5">
    <location>
        <begin position="2604"/>
        <end position="2645"/>
    </location>
</feature>
<dbReference type="SUPFAM" id="SSF53822">
    <property type="entry name" value="Periplasmic binding protein-like I"/>
    <property type="match status" value="1"/>
</dbReference>
<sequence length="3231" mass="361886">MTRNIYALLVGIDDYPNEVGKLEGCVNDIRAIEHYLKTRVEEPEKRLQIRCLINQQATRQAVIDGFEKHLSQADKDDVVLFYYSGHGSQEPTPPEFSYSERDGKLETLVCWDSRTSARDLANKELRYLIAKVAEHNPHILLVLDCCHSGSGSRDVEQKQKLRHTPAYKQARKINEFIFADDAAVLSQKHGDGWDLPEGRHILLAACQDRERASEYSGDGQTRGAFSYFLLDALNKAGSNLSYREFFKEVSSRVRSRIKDQTPRLEANHAEDLDNLSFLGGSDIIKPRELFFTLRHNGDNWEIDGGAVHGLPKVSSIPIKLALYSQRSTLEQIRQLSEPDGEVEVIDVLPDKSIVKFTKEPTNLTEDTILKAIAITLPPPTIGIYLEGDPAPLELVRQQLQKVGPGEKPSLYIREEHELTKAQYCLLTKDGRYVITKPSDDRPLVEPLKGYDKTFRAVKNLEHIARWTTTIDLANPESQIPANAVKVQIYRNGKEVQDSHLRLKYEYKNGKWQQPTFQVKLTNTYDQRLFCAILDVAEDYSVSVPRLFPQGELAQNGGLWIEPKQEVWAGIWNGNRKMQDHIPASVPDEIWKQGVTEYQDVFKLIISTAEFDATLLCQDDLSSSNVELSGGRRELPSRLNTLNLLMYQIQSRQFGVVKEIDDWVTSQFSITTVRPKDAVSLNHQVPTDLSFGVTILPHSGLRANVRLSSVPPSTRDIGNPTLPLILGDYTQPFQFTASRGVDSGLSVLELQVNDNDSIGTVTPENPLVLSVNKSITQDEYILPVAHDGKFWLPLGQGKGKDGNTEIRIERLPTLDNEQISGEKKRSLGGSILIYFQKIIYENLGHDSPYPKLRVARVAEDGTINYEEDHQQIKVAVQKAQRIVIYIHGIIGDTESMVPSVRQAKVKVNGQSKSLAEIYDLVLTFDYESLNTPIKELGKQLRDKLAAVGLTPNHGKTLHIIAHSMGGLVSRSFIEQSQGNQVVQHLIMLGTPNAGSPWSAVQDLATFALGIVLNPLSSVIPPAKLLGDLVALIEKIDINLDEMHPTKSQFLKELKDCADPQCPYSIIAGNTSLISEQKEAINQLYAALKKTWHRAIEFPFMGEVNDIAVTVKSIINVPQERSPEAYIQDQVACNHLLYFRHPAGLDALARAVARAFPDYSGSTTLSKTPLSPPPIAPGDNPNPGKENTSLQPQSPQPPEEPLTSQSTKRAISDITAPSTSKSESGFENSYAVVIGINDYHSGIPPLRTAVNDAKKIAEILESEHEYTLISPSKSASGVENKAWLDGDATRKNLKALLETLEKTVGSDDRLLFYFAGHGIAINSEDGPQGFLIPQDAELGNTKKYLPMSELRTVLAELPCRHCLIILDCCYSGAFRWSSTRQFGHVREIFKDNYDLFIHDPAWQVITSSAHDQKAADEMVLENNRDSEADSHSPFANALINGLKNGTADTYPPAKDDKPQGDGIITADELYQYVRYQIELETAQRNKRQTPGLWIVDEKHDKGVYVFLTKHFDKTKLPPAPTLEDTKESNPYRGLESYEEEHSQLFFGRTKLIEELCDRVCERPLTVVLGASGSGKSSLVKAGLIPHLKRSPEEAQQLQVLVSTQDNQNHRHKHEKWNDTPILINPGTSPVTAWENALKEKNLDSIPAQTKFLLVIDQFEELVTQCREQDEREKFLQKLAELLKKYSDRLRIVLTLRSDFESQLRDSIETELKKHKNLPLLNAQLSSQSQDVQEKLKDEERIWNAARFIVPPMTREELQEAIEAPAATKAILFDSQQQNNRTLVQQLIHEVADMPGALPLLSFALSELYRKLAQRFIDALKNHTTPDRTITWDDYNEIGGVTRSLTRRATEEYDKLAKDDKDQLLEESEAQARKRILRWVMLRMVAFDSGEIARRRVLVLELEYPDPQDNKRCTEVIKRFSDARLLVQGKNLQGQDYVEPAHDALVREWEKVRVWLDGAKEQSDETEEKTNSSLQSQKKQGFGWKLLSIGDMFRRNKQSKQKLEKFQLDLQRDLTDASNRWQDVRKAKQAKLASQPGRSVNRQENTKTSEKQNIQAINRNFQKLDFISGGKRVARSFSEISQWLWWDDPRLPLAKEIHESSDNWLNAVETYFLQESITTRGTRSTFWQMVRWGVTIVLAIAALVAWYGQEQAKIQQIRALRQSSEANLRLNQNLDALMASLQAGKVLKESWLLPLLSLFKQDGQLKNEVTETLQKAVYSVRERNRLKHSEQAGKVTIRFSPDGQLIATAGDDGSIALWNLQGKQLKKWQGEEGQIKQIKSIDFSHKNQLLATAGDKGIVRLWNFEGQELDQWDAKIGWIQSISFSKDGRLLAIAGGGGTVIWNLQDKSSVKLKEKSQILSVNFSQDSQFVATAGGAGTVSVWNLKGKKLQESKNYRVPLRSVSFSPDSQFVAVTGDWDVAHLWNWKQGSDSEQKLPKSGGLWGGWSISFGPANSQYLAIARNNGFVYLFDWKESDVQANEKDILRSSDSLHDISFSPEGNLLATAGDNGNIALWNLQPGQQLVELKANQDKVKSVTFSSNGQTLATTTDSGTVRWWTLQGEVIEDRREDVPPTDDSCNLKERGLKVIKGLDKAFVRDLENNLLAETSKEHINGLTSISCTVDGKLLATVGSDYKVRLWDLSNLSSKEHSPQSLTPVKEWTGDSDVIDFVQFSQDGKQLAIGGRAHGKGRVRLWNLEGKAQATWETDQGLIKSISFSQDGKLLATVGERGNPKLLPIESFDKLMERSCNWVREYLATLDEKNSDRHLCDGINQSEINQPQERGEISIGNKILLPSLTNPDKQAGVKAIAFNKKILLRSITNPDKQAGVKAIASRDFDTATERLKASLLSNPNDPETRIYLNNAEIGSQESYTIAVSVPLNDLNISLEILRGVAQAQELYNKWVGTTGGREVPFKVLIADDRNKPEVAQAIAKQLADNPNVLGVVGHFSSDVTREAAKIYNDRKLVAISPVSTSVELSNDVLGRYVFRTVPSDKVAAKRLAEYMLKSLNKTKAVVFYNQQSEYSKSLSSEFESAVTSKNGQVKLIDLSDSNFMADQVVERSIQQGAEVLVLMPSIEKLDKALEVIKANKNKLPLLAGDDVYGPVVLEKAGKEANGMVVGIPWHIGANRNTEFSTTSTRLWKGDVNWRTAMAYDAAKALIAAIRKEPTREGVAKMIRSESFTANGSSQNVAFLPSGDRKDSKIQLVKVKSNPPSCPYKYIFVPEPLPQNNNPSSSCH</sequence>
<organism evidence="12 13">
    <name type="scientific">Floridaenema aerugineum BLCC-F46</name>
    <dbReference type="NCBI Taxonomy" id="3153654"/>
    <lineage>
        <taxon>Bacteria</taxon>
        <taxon>Bacillati</taxon>
        <taxon>Cyanobacteriota</taxon>
        <taxon>Cyanophyceae</taxon>
        <taxon>Oscillatoriophycideae</taxon>
        <taxon>Aerosakkonematales</taxon>
        <taxon>Aerosakkonemataceae</taxon>
        <taxon>Floridanema</taxon>
        <taxon>Floridanema aerugineum</taxon>
    </lineage>
</organism>
<dbReference type="InterPro" id="IPR029058">
    <property type="entry name" value="AB_hydrolase_fold"/>
</dbReference>
<feature type="domain" description="Peptidase C14 caspase" evidence="7">
    <location>
        <begin position="1228"/>
        <end position="1490"/>
    </location>
</feature>
<dbReference type="Pfam" id="PF13458">
    <property type="entry name" value="Peripla_BP_6"/>
    <property type="match status" value="1"/>
</dbReference>
<dbReference type="SUPFAM" id="SSF82171">
    <property type="entry name" value="DPP6 N-terminal domain-like"/>
    <property type="match status" value="1"/>
</dbReference>
<dbReference type="InterPro" id="IPR011600">
    <property type="entry name" value="Pept_C14_caspase"/>
</dbReference>
<accession>A0ABV4WXN3</accession>
<dbReference type="Pfam" id="PF24096">
    <property type="entry name" value="DUF7379"/>
    <property type="match status" value="1"/>
</dbReference>
<dbReference type="SUPFAM" id="SSF52540">
    <property type="entry name" value="P-loop containing nucleoside triphosphate hydrolases"/>
    <property type="match status" value="1"/>
</dbReference>
<feature type="repeat" description="WD" evidence="5">
    <location>
        <begin position="2233"/>
        <end position="2258"/>
    </location>
</feature>
<dbReference type="Gene3D" id="3.40.50.1820">
    <property type="entry name" value="alpha/beta hydrolase"/>
    <property type="match status" value="1"/>
</dbReference>
<evidence type="ECO:0000259" key="7">
    <source>
        <dbReference type="Pfam" id="PF00656"/>
    </source>
</evidence>
<feature type="region of interest" description="Disordered" evidence="6">
    <location>
        <begin position="2024"/>
        <end position="2047"/>
    </location>
</feature>
<evidence type="ECO:0000313" key="12">
    <source>
        <dbReference type="EMBL" id="MFB2875285.1"/>
    </source>
</evidence>
<feature type="domain" description="DUF7379" evidence="11">
    <location>
        <begin position="883"/>
        <end position="1005"/>
    </location>
</feature>
<dbReference type="PANTHER" id="PTHR44019">
    <property type="entry name" value="WD REPEAT-CONTAINING PROTEIN 55"/>
    <property type="match status" value="1"/>
</dbReference>
<dbReference type="PANTHER" id="PTHR44019:SF8">
    <property type="entry name" value="POC1 CENTRIOLAR PROTEIN HOMOLOG"/>
    <property type="match status" value="1"/>
</dbReference>
<dbReference type="InterPro" id="IPR015943">
    <property type="entry name" value="WD40/YVTN_repeat-like_dom_sf"/>
</dbReference>
<dbReference type="InterPro" id="IPR024977">
    <property type="entry name" value="Apc4-like_WD40_dom"/>
</dbReference>
<dbReference type="SMART" id="SM00320">
    <property type="entry name" value="WD40"/>
    <property type="match status" value="11"/>
</dbReference>
<dbReference type="InterPro" id="IPR028082">
    <property type="entry name" value="Peripla_BP_I"/>
</dbReference>
<dbReference type="InterPro" id="IPR027417">
    <property type="entry name" value="P-loop_NTPase"/>
</dbReference>
<comment type="caution">
    <text evidence="12">The sequence shown here is derived from an EMBL/GenBank/DDBJ whole genome shotgun (WGS) entry which is preliminary data.</text>
</comment>
<evidence type="ECO:0000256" key="5">
    <source>
        <dbReference type="PROSITE-ProRule" id="PRU00221"/>
    </source>
</evidence>
<dbReference type="Gene3D" id="3.40.50.2300">
    <property type="match status" value="2"/>
</dbReference>
<dbReference type="PROSITE" id="PS00678">
    <property type="entry name" value="WD_REPEATS_1"/>
    <property type="match status" value="3"/>
</dbReference>